<sequence>MLFSPAGLSECLREWEDLEKDYQQIQDTHRLYKQKLEEVTKLQDSCSNAIARQRKKLKELTVSLEECKSNSSTAKLIPEEEDAIAEIEDSIKDRAHTFFEMEAFLPKRNGLYLNLVLGNVNVTLLNKQSKFAYKDEYEKFKLVLTVILFVFSFTCRFLLSYRVLDALFNFLLVWYYCTLTIRESILISNGSRIKGWWVFHHYVSTFLSGVMLTWPEGALYQMFRNQFLSYCLYQSFIQFLQYYYQSGCLYRLRALGERHNMDLTVEGFQSWMWRGLTFLLPFLFFYHFWQLYNSITLFRMFQLPECKEWQVCTPELSQVFFNFFIYFINEVIKQKLHENRYFSEQILIKGIHFLYLELFVCIILGFHVRLLLLGPLHGKRLHHAGSGLPEIHEQPGQV</sequence>
<feature type="transmembrane region" description="Helical" evidence="12">
    <location>
        <begin position="140"/>
        <end position="161"/>
    </location>
</feature>
<keyword evidence="7" id="KW-0256">Endoplasmic reticulum</keyword>
<evidence type="ECO:0000256" key="8">
    <source>
        <dbReference type="ARBA" id="ARBA00022989"/>
    </source>
</evidence>
<reference evidence="13" key="3">
    <citation type="submission" date="2025-09" db="UniProtKB">
        <authorList>
            <consortium name="Ensembl"/>
        </authorList>
    </citation>
    <scope>IDENTIFICATION</scope>
</reference>
<keyword evidence="8 12" id="KW-1133">Transmembrane helix</keyword>
<evidence type="ECO:0000256" key="6">
    <source>
        <dbReference type="ARBA" id="ARBA00022692"/>
    </source>
</evidence>
<dbReference type="InParanoid" id="A0A669CF72"/>
<keyword evidence="9 12" id="KW-0472">Membrane</keyword>
<evidence type="ECO:0000256" key="12">
    <source>
        <dbReference type="SAM" id="Phobius"/>
    </source>
</evidence>
<comment type="similarity">
    <text evidence="4">Belongs to the TMEM120 family.</text>
</comment>
<feature type="transmembrane region" description="Helical" evidence="12">
    <location>
        <begin position="197"/>
        <end position="215"/>
    </location>
</feature>
<feature type="transmembrane region" description="Helical" evidence="12">
    <location>
        <begin position="271"/>
        <end position="289"/>
    </location>
</feature>
<evidence type="ECO:0000256" key="4">
    <source>
        <dbReference type="ARBA" id="ARBA00009700"/>
    </source>
</evidence>
<feature type="transmembrane region" description="Helical" evidence="12">
    <location>
        <begin position="167"/>
        <end position="185"/>
    </location>
</feature>
<accession>A0A669CF72</accession>
<comment type="subcellular location">
    <subcellularLocation>
        <location evidence="3">Cell membrane</location>
        <topology evidence="3">Multi-pass membrane protein</topology>
    </subcellularLocation>
    <subcellularLocation>
        <location evidence="1">Endoplasmic reticulum</location>
    </subcellularLocation>
    <subcellularLocation>
        <location evidence="2">Nucleus inner membrane</location>
        <topology evidence="2">Multi-pass membrane protein</topology>
    </subcellularLocation>
</comment>
<feature type="transmembrane region" description="Helical" evidence="12">
    <location>
        <begin position="353"/>
        <end position="372"/>
    </location>
</feature>
<keyword evidence="10" id="KW-0539">Nucleus</keyword>
<dbReference type="AlphaFoldDB" id="A0A669CF72"/>
<evidence type="ECO:0000256" key="1">
    <source>
        <dbReference type="ARBA" id="ARBA00004240"/>
    </source>
</evidence>
<feature type="transmembrane region" description="Helical" evidence="12">
    <location>
        <begin position="227"/>
        <end position="244"/>
    </location>
</feature>
<keyword evidence="14" id="KW-1185">Reference proteome</keyword>
<dbReference type="InterPro" id="IPR012926">
    <property type="entry name" value="TMEM120A/B"/>
</dbReference>
<dbReference type="FunCoup" id="A0A669CF72">
    <property type="interactions" value="613"/>
</dbReference>
<reference evidence="14" key="1">
    <citation type="submission" date="2012-01" db="EMBL/GenBank/DDBJ databases">
        <title>The Genome Sequence of Oreochromis niloticus (Nile Tilapia).</title>
        <authorList>
            <consortium name="Broad Institute Genome Assembly Team"/>
            <consortium name="Broad Institute Sequencing Platform"/>
            <person name="Di Palma F."/>
            <person name="Johnson J."/>
            <person name="Lander E.S."/>
            <person name="Lindblad-Toh K."/>
        </authorList>
    </citation>
    <scope>NUCLEOTIDE SEQUENCE [LARGE SCALE GENOMIC DNA]</scope>
</reference>
<evidence type="ECO:0000256" key="3">
    <source>
        <dbReference type="ARBA" id="ARBA00004651"/>
    </source>
</evidence>
<dbReference type="PANTHER" id="PTHR21433">
    <property type="entry name" value="TRANSMEMBRANE PROTEIN INDUCED BY TUMOR NECROSIS FACTOR ALPHA"/>
    <property type="match status" value="1"/>
</dbReference>
<evidence type="ECO:0000256" key="9">
    <source>
        <dbReference type="ARBA" id="ARBA00023136"/>
    </source>
</evidence>
<dbReference type="GO" id="GO:0005783">
    <property type="term" value="C:endoplasmic reticulum"/>
    <property type="evidence" value="ECO:0007669"/>
    <property type="project" value="UniProtKB-SubCell"/>
</dbReference>
<dbReference type="Ensembl" id="ENSONIT00000064689.1">
    <property type="protein sequence ID" value="ENSONIP00000045496.1"/>
    <property type="gene ID" value="ENSONIG00000009452.2"/>
</dbReference>
<keyword evidence="11" id="KW-0175">Coiled coil</keyword>
<evidence type="ECO:0000256" key="10">
    <source>
        <dbReference type="ARBA" id="ARBA00023242"/>
    </source>
</evidence>
<keyword evidence="6 12" id="KW-0812">Transmembrane</keyword>
<dbReference type="GO" id="GO:0005886">
    <property type="term" value="C:plasma membrane"/>
    <property type="evidence" value="ECO:0007669"/>
    <property type="project" value="UniProtKB-SubCell"/>
</dbReference>
<name>A0A669CF72_ORENI</name>
<protein>
    <submittedName>
        <fullName evidence="13">Transmembrane protein 120Aa</fullName>
    </submittedName>
</protein>
<evidence type="ECO:0000256" key="7">
    <source>
        <dbReference type="ARBA" id="ARBA00022824"/>
    </source>
</evidence>
<organism evidence="13 14">
    <name type="scientific">Oreochromis niloticus</name>
    <name type="common">Nile tilapia</name>
    <name type="synonym">Tilapia nilotica</name>
    <dbReference type="NCBI Taxonomy" id="8128"/>
    <lineage>
        <taxon>Eukaryota</taxon>
        <taxon>Metazoa</taxon>
        <taxon>Chordata</taxon>
        <taxon>Craniata</taxon>
        <taxon>Vertebrata</taxon>
        <taxon>Euteleostomi</taxon>
        <taxon>Actinopterygii</taxon>
        <taxon>Neopterygii</taxon>
        <taxon>Teleostei</taxon>
        <taxon>Neoteleostei</taxon>
        <taxon>Acanthomorphata</taxon>
        <taxon>Ovalentaria</taxon>
        <taxon>Cichlomorphae</taxon>
        <taxon>Cichliformes</taxon>
        <taxon>Cichlidae</taxon>
        <taxon>African cichlids</taxon>
        <taxon>Pseudocrenilabrinae</taxon>
        <taxon>Oreochromini</taxon>
        <taxon>Oreochromis</taxon>
    </lineage>
</organism>
<evidence type="ECO:0000256" key="5">
    <source>
        <dbReference type="ARBA" id="ARBA00022475"/>
    </source>
</evidence>
<keyword evidence="5" id="KW-1003">Cell membrane</keyword>
<proteinExistence type="inferred from homology"/>
<dbReference type="GO" id="GO:0045444">
    <property type="term" value="P:fat cell differentiation"/>
    <property type="evidence" value="ECO:0007669"/>
    <property type="project" value="TreeGrafter"/>
</dbReference>
<evidence type="ECO:0000256" key="2">
    <source>
        <dbReference type="ARBA" id="ARBA00004473"/>
    </source>
</evidence>
<dbReference type="OMA" id="DRYRYKQ"/>
<gene>
    <name evidence="13" type="primary">TMEM120A</name>
    <name evidence="13" type="synonym">tmem120aa</name>
</gene>
<evidence type="ECO:0000313" key="13">
    <source>
        <dbReference type="Ensembl" id="ENSONIP00000045496.1"/>
    </source>
</evidence>
<evidence type="ECO:0000313" key="14">
    <source>
        <dbReference type="Proteomes" id="UP000005207"/>
    </source>
</evidence>
<dbReference type="GeneTree" id="ENSGT00390000007848"/>
<dbReference type="Proteomes" id="UP000005207">
    <property type="component" value="Linkage group LG10"/>
</dbReference>
<dbReference type="Pfam" id="PF07851">
    <property type="entry name" value="TMEM120A-B"/>
    <property type="match status" value="1"/>
</dbReference>
<reference evidence="13" key="2">
    <citation type="submission" date="2025-08" db="UniProtKB">
        <authorList>
            <consortium name="Ensembl"/>
        </authorList>
    </citation>
    <scope>IDENTIFICATION</scope>
</reference>
<dbReference type="PANTHER" id="PTHR21433:SF1">
    <property type="entry name" value="ION CHANNEL TACAN"/>
    <property type="match status" value="1"/>
</dbReference>
<evidence type="ECO:0000256" key="11">
    <source>
        <dbReference type="SAM" id="Coils"/>
    </source>
</evidence>
<feature type="coiled-coil region" evidence="11">
    <location>
        <begin position="8"/>
        <end position="70"/>
    </location>
</feature>
<dbReference type="GO" id="GO:0005637">
    <property type="term" value="C:nuclear inner membrane"/>
    <property type="evidence" value="ECO:0007669"/>
    <property type="project" value="UniProtKB-SubCell"/>
</dbReference>